<comment type="caution">
    <text evidence="1">The sequence shown here is derived from an EMBL/GenBank/DDBJ whole genome shotgun (WGS) entry which is preliminary data.</text>
</comment>
<sequence>MSDAEIDTILEKCAKDVGDGPITAYVFARAIEQASRRAALEEAAIAALAKLKDLTREMEGDSWYGSHPGIPEDDYEDVADAIRALSAPAKDGGSASDGKITD</sequence>
<evidence type="ECO:0000313" key="2">
    <source>
        <dbReference type="Proteomes" id="UP000075613"/>
    </source>
</evidence>
<accession>A0A149PBN8</accession>
<dbReference type="EMBL" id="LRBG01000039">
    <property type="protein sequence ID" value="KXU82441.1"/>
    <property type="molecule type" value="Genomic_DNA"/>
</dbReference>
<dbReference type="AlphaFoldDB" id="A0A149PBN8"/>
<proteinExistence type="predicted"/>
<dbReference type="RefSeq" id="WP_062137525.1">
    <property type="nucleotide sequence ID" value="NZ_LRBG01000039.1"/>
</dbReference>
<gene>
    <name evidence="1" type="ORF">CI15_33445</name>
</gene>
<name>A0A149PBN8_9BURK</name>
<keyword evidence="2" id="KW-1185">Reference proteome</keyword>
<evidence type="ECO:0000313" key="1">
    <source>
        <dbReference type="EMBL" id="KXU82441.1"/>
    </source>
</evidence>
<reference evidence="1 2" key="1">
    <citation type="journal article" date="2015" name="Int. J. Syst. Evol. Microbiol.">
        <title>Burkholderia monticola sp. nov., isolated from mountain soil.</title>
        <authorList>
            <person name="Baek I."/>
            <person name="Seo B."/>
            <person name="Lee I."/>
            <person name="Yi H."/>
            <person name="Chun J."/>
        </authorList>
    </citation>
    <scope>NUCLEOTIDE SEQUENCE [LARGE SCALE GENOMIC DNA]</scope>
    <source>
        <strain evidence="1 2">JC2948</strain>
    </source>
</reference>
<dbReference type="Proteomes" id="UP000075613">
    <property type="component" value="Unassembled WGS sequence"/>
</dbReference>
<dbReference type="STRING" id="1399968.CI15_33445"/>
<organism evidence="1 2">
    <name type="scientific">Paraburkholderia monticola</name>
    <dbReference type="NCBI Taxonomy" id="1399968"/>
    <lineage>
        <taxon>Bacteria</taxon>
        <taxon>Pseudomonadati</taxon>
        <taxon>Pseudomonadota</taxon>
        <taxon>Betaproteobacteria</taxon>
        <taxon>Burkholderiales</taxon>
        <taxon>Burkholderiaceae</taxon>
        <taxon>Paraburkholderia</taxon>
    </lineage>
</organism>
<protein>
    <submittedName>
        <fullName evidence="1">Uncharacterized protein</fullName>
    </submittedName>
</protein>